<feature type="transmembrane region" description="Helical" evidence="8">
    <location>
        <begin position="186"/>
        <end position="207"/>
    </location>
</feature>
<feature type="transmembrane region" description="Helical" evidence="8">
    <location>
        <begin position="153"/>
        <end position="174"/>
    </location>
</feature>
<comment type="similarity">
    <text evidence="2">Belongs to the tellurite-resistance/dicarboxylate transporter (TDT) family.</text>
</comment>
<accession>A0ABV9VLF4</accession>
<feature type="transmembrane region" description="Helical" evidence="8">
    <location>
        <begin position="275"/>
        <end position="296"/>
    </location>
</feature>
<keyword evidence="5 8" id="KW-0812">Transmembrane</keyword>
<dbReference type="InterPro" id="IPR051629">
    <property type="entry name" value="Sulfite_efflux_TDT"/>
</dbReference>
<evidence type="ECO:0000256" key="1">
    <source>
        <dbReference type="ARBA" id="ARBA00004651"/>
    </source>
</evidence>
<sequence>MKANRFAAVMGTGIVANAAVTLPLQVSGQRQAAAVVWAAAATLLVALVVHPALVAHPRKTETRNGALPMAVLTVGAGALLAGGAWIGESAAVALDALLWCVGTGIGLVTAGAALRARKVGPPDPTWLLPVVPPLVSASTGALLLPHVPGALRPGLLGACVVLFGAGLPVAAVTLARVCRGPRTAPAVWIVLGPLGQSATAALLLGRATGHATAALWFAGPVLLGAIGWGIGAAIVTAAAMRRGLPFSLGWWSFTFPVGTVVTGMTGVAAQTGSPAAAWLAVTLYAVLVAAWITVVSRTVGAKAVRRAVNGRGAEGTLLGDMV</sequence>
<dbReference type="Proteomes" id="UP001595912">
    <property type="component" value="Unassembled WGS sequence"/>
</dbReference>
<dbReference type="RefSeq" id="WP_380113108.1">
    <property type="nucleotide sequence ID" value="NZ_JBHSIU010000005.1"/>
</dbReference>
<comment type="caution">
    <text evidence="9">The sequence shown here is derived from an EMBL/GenBank/DDBJ whole genome shotgun (WGS) entry which is preliminary data.</text>
</comment>
<evidence type="ECO:0000313" key="9">
    <source>
        <dbReference type="EMBL" id="MFC4996884.1"/>
    </source>
</evidence>
<dbReference type="EMBL" id="JBHSIU010000005">
    <property type="protein sequence ID" value="MFC4996884.1"/>
    <property type="molecule type" value="Genomic_DNA"/>
</dbReference>
<dbReference type="Gene3D" id="1.50.10.150">
    <property type="entry name" value="Voltage-dependent anion channel"/>
    <property type="match status" value="1"/>
</dbReference>
<evidence type="ECO:0000256" key="4">
    <source>
        <dbReference type="ARBA" id="ARBA00022475"/>
    </source>
</evidence>
<keyword evidence="10" id="KW-1185">Reference proteome</keyword>
<feature type="transmembrane region" description="Helical" evidence="8">
    <location>
        <begin position="248"/>
        <end position="269"/>
    </location>
</feature>
<evidence type="ECO:0000313" key="10">
    <source>
        <dbReference type="Proteomes" id="UP001595912"/>
    </source>
</evidence>
<keyword evidence="4" id="KW-1003">Cell membrane</keyword>
<protein>
    <submittedName>
        <fullName evidence="9">C4-dicarboxylate ABC transporter</fullName>
    </submittedName>
</protein>
<dbReference type="InterPro" id="IPR004695">
    <property type="entry name" value="SLAC1/Mae1/Ssu1/TehA"/>
</dbReference>
<keyword evidence="3" id="KW-0813">Transport</keyword>
<comment type="subcellular location">
    <subcellularLocation>
        <location evidence="1">Cell membrane</location>
        <topology evidence="1">Multi-pass membrane protein</topology>
    </subcellularLocation>
</comment>
<feature type="transmembrane region" description="Helical" evidence="8">
    <location>
        <begin position="213"/>
        <end position="236"/>
    </location>
</feature>
<evidence type="ECO:0000256" key="7">
    <source>
        <dbReference type="ARBA" id="ARBA00023136"/>
    </source>
</evidence>
<feature type="transmembrane region" description="Helical" evidence="8">
    <location>
        <begin position="126"/>
        <end position="147"/>
    </location>
</feature>
<keyword evidence="6 8" id="KW-1133">Transmembrane helix</keyword>
<evidence type="ECO:0000256" key="2">
    <source>
        <dbReference type="ARBA" id="ARBA00008566"/>
    </source>
</evidence>
<dbReference type="Pfam" id="PF03595">
    <property type="entry name" value="SLAC1"/>
    <property type="match status" value="1"/>
</dbReference>
<dbReference type="InterPro" id="IPR038665">
    <property type="entry name" value="Voltage-dep_anion_channel_sf"/>
</dbReference>
<feature type="transmembrane region" description="Helical" evidence="8">
    <location>
        <begin position="92"/>
        <end position="114"/>
    </location>
</feature>
<evidence type="ECO:0000256" key="3">
    <source>
        <dbReference type="ARBA" id="ARBA00022448"/>
    </source>
</evidence>
<evidence type="ECO:0000256" key="8">
    <source>
        <dbReference type="SAM" id="Phobius"/>
    </source>
</evidence>
<organism evidence="9 10">
    <name type="scientific">Dactylosporangium cerinum</name>
    <dbReference type="NCBI Taxonomy" id="1434730"/>
    <lineage>
        <taxon>Bacteria</taxon>
        <taxon>Bacillati</taxon>
        <taxon>Actinomycetota</taxon>
        <taxon>Actinomycetes</taxon>
        <taxon>Micromonosporales</taxon>
        <taxon>Micromonosporaceae</taxon>
        <taxon>Dactylosporangium</taxon>
    </lineage>
</organism>
<evidence type="ECO:0000256" key="5">
    <source>
        <dbReference type="ARBA" id="ARBA00022692"/>
    </source>
</evidence>
<dbReference type="PANTHER" id="PTHR31686:SF1">
    <property type="entry name" value="SULFITE EFFLUX PUMP SSU1"/>
    <property type="match status" value="1"/>
</dbReference>
<gene>
    <name evidence="9" type="ORF">ACFPIJ_03465</name>
</gene>
<name>A0ABV9VLF4_9ACTN</name>
<keyword evidence="7 8" id="KW-0472">Membrane</keyword>
<feature type="transmembrane region" description="Helical" evidence="8">
    <location>
        <begin position="66"/>
        <end position="86"/>
    </location>
</feature>
<proteinExistence type="inferred from homology"/>
<reference evidence="10" key="1">
    <citation type="journal article" date="2019" name="Int. J. Syst. Evol. Microbiol.">
        <title>The Global Catalogue of Microorganisms (GCM) 10K type strain sequencing project: providing services to taxonomists for standard genome sequencing and annotation.</title>
        <authorList>
            <consortium name="The Broad Institute Genomics Platform"/>
            <consortium name="The Broad Institute Genome Sequencing Center for Infectious Disease"/>
            <person name="Wu L."/>
            <person name="Ma J."/>
        </authorList>
    </citation>
    <scope>NUCLEOTIDE SEQUENCE [LARGE SCALE GENOMIC DNA]</scope>
    <source>
        <strain evidence="10">CGMCC 4.7152</strain>
    </source>
</reference>
<evidence type="ECO:0000256" key="6">
    <source>
        <dbReference type="ARBA" id="ARBA00022989"/>
    </source>
</evidence>
<dbReference type="PANTHER" id="PTHR31686">
    <property type="match status" value="1"/>
</dbReference>
<feature type="transmembrane region" description="Helical" evidence="8">
    <location>
        <begin position="34"/>
        <end position="54"/>
    </location>
</feature>